<feature type="compositionally biased region" description="Polar residues" evidence="4">
    <location>
        <begin position="410"/>
        <end position="420"/>
    </location>
</feature>
<dbReference type="GO" id="GO:0051015">
    <property type="term" value="F:actin filament binding"/>
    <property type="evidence" value="ECO:0007669"/>
    <property type="project" value="TreeGrafter"/>
</dbReference>
<proteinExistence type="inferred from homology"/>
<dbReference type="Pfam" id="PF04366">
    <property type="entry name" value="Ysc84"/>
    <property type="match status" value="1"/>
</dbReference>
<dbReference type="PANTHER" id="PTHR15629">
    <property type="entry name" value="SH3YL1 PROTEIN"/>
    <property type="match status" value="1"/>
</dbReference>
<reference evidence="7" key="1">
    <citation type="submission" date="2016-10" db="EMBL/GenBank/DDBJ databases">
        <authorList>
            <person name="Jeantristanb JTB J.-T."/>
            <person name="Ricardo R."/>
        </authorList>
    </citation>
    <scope>NUCLEOTIDE SEQUENCE [LARGE SCALE GENOMIC DNA]</scope>
</reference>
<protein>
    <submittedName>
        <fullName evidence="6">BZ3500_MvSof-1268-A1-R1_Chr5-2g07873 protein</fullName>
    </submittedName>
</protein>
<dbReference type="InterPro" id="IPR036028">
    <property type="entry name" value="SH3-like_dom_sf"/>
</dbReference>
<feature type="compositionally biased region" description="Polar residues" evidence="4">
    <location>
        <begin position="545"/>
        <end position="554"/>
    </location>
</feature>
<dbReference type="GO" id="GO:0030479">
    <property type="term" value="C:actin cortical patch"/>
    <property type="evidence" value="ECO:0007669"/>
    <property type="project" value="TreeGrafter"/>
</dbReference>
<dbReference type="Proteomes" id="UP000249723">
    <property type="component" value="Unassembled WGS sequence"/>
</dbReference>
<keyword evidence="7" id="KW-1185">Reference proteome</keyword>
<name>A0A2X0NDV6_9BASI</name>
<keyword evidence="2 3" id="KW-0728">SH3 domain</keyword>
<dbReference type="GO" id="GO:0035091">
    <property type="term" value="F:phosphatidylinositol binding"/>
    <property type="evidence" value="ECO:0007669"/>
    <property type="project" value="TreeGrafter"/>
</dbReference>
<evidence type="ECO:0000313" key="6">
    <source>
        <dbReference type="EMBL" id="SCZ92455.1"/>
    </source>
</evidence>
<evidence type="ECO:0000259" key="5">
    <source>
        <dbReference type="PROSITE" id="PS50002"/>
    </source>
</evidence>
<dbReference type="GO" id="GO:0051017">
    <property type="term" value="P:actin filament bundle assembly"/>
    <property type="evidence" value="ECO:0007669"/>
    <property type="project" value="TreeGrafter"/>
</dbReference>
<evidence type="ECO:0000313" key="7">
    <source>
        <dbReference type="Proteomes" id="UP000249723"/>
    </source>
</evidence>
<dbReference type="Gene3D" id="2.30.30.40">
    <property type="entry name" value="SH3 Domains"/>
    <property type="match status" value="1"/>
</dbReference>
<dbReference type="InterPro" id="IPR007461">
    <property type="entry name" value="Ysc84_actin-binding"/>
</dbReference>
<gene>
    <name evidence="6" type="ORF">BZ3500_MVSOF-1268-A1-R1_CHR5-2G07873</name>
</gene>
<feature type="compositionally biased region" description="Low complexity" evidence="4">
    <location>
        <begin position="503"/>
        <end position="528"/>
    </location>
</feature>
<feature type="compositionally biased region" description="Acidic residues" evidence="4">
    <location>
        <begin position="257"/>
        <end position="269"/>
    </location>
</feature>
<dbReference type="PANTHER" id="PTHR15629:SF2">
    <property type="entry name" value="SH3 DOMAIN-CONTAINING YSC84-LIKE PROTEIN 1"/>
    <property type="match status" value="1"/>
</dbReference>
<accession>A0A2X0NDV6</accession>
<dbReference type="Pfam" id="PF00018">
    <property type="entry name" value="SH3_1"/>
    <property type="match status" value="1"/>
</dbReference>
<evidence type="ECO:0000256" key="1">
    <source>
        <dbReference type="ARBA" id="ARBA00007761"/>
    </source>
</evidence>
<dbReference type="AlphaFoldDB" id="A0A2X0NDV6"/>
<evidence type="ECO:0000256" key="3">
    <source>
        <dbReference type="PROSITE-ProRule" id="PRU00192"/>
    </source>
</evidence>
<dbReference type="EMBL" id="FMWP01000018">
    <property type="protein sequence ID" value="SCZ92455.1"/>
    <property type="molecule type" value="Genomic_DNA"/>
</dbReference>
<dbReference type="PRINTS" id="PR00452">
    <property type="entry name" value="SH3DOMAIN"/>
</dbReference>
<dbReference type="PROSITE" id="PS50002">
    <property type="entry name" value="SH3"/>
    <property type="match status" value="1"/>
</dbReference>
<feature type="region of interest" description="Disordered" evidence="4">
    <location>
        <begin position="247"/>
        <end position="269"/>
    </location>
</feature>
<dbReference type="OrthoDB" id="443981at2759"/>
<feature type="compositionally biased region" description="Low complexity" evidence="4">
    <location>
        <begin position="293"/>
        <end position="309"/>
    </location>
</feature>
<dbReference type="STRING" id="289078.A0A2X0NDV6"/>
<evidence type="ECO:0000256" key="4">
    <source>
        <dbReference type="SAM" id="MobiDB-lite"/>
    </source>
</evidence>
<sequence>MSNPLPVSLPQECRKAAKLLNAFADRTRRSASPLHLPTASRDEHRRLTPLAHVHHPTAGKGLDSIIPPNVLRKAKGFAFLTVVKAGFVFSARAGSGVVIARLPDGSWSAPSACATAGGGVGFQVGVEMAEFIIILNSRAAVASFMAAGSISLGGNMSIAAGPIGRNVEGTGAISSKGKVAAMYSYSRTKGLFGGASIEGSVIVERSDANRQAYGFDVKAKQLLSGQVDPPAFADLLIDTIVRKCGGSSEHAQRGNGGDDDDSIYDDDFFENGLGHERGDSFGGDPKAYSFGSAYASGGSSSRPSTPGSPKMEKSLSASKGFGSKLSNFVPGSASRSRSSSIAAARAEIGAPTSSLMGKESSRDGPVSTGTTRFETEFTNEFEQSDDPFKDGEHWRGSVDNRRSSAAKLTKASSPLNSYSSPRVGAPGIKDVGAVPEWEAQASLTRDSFDSLDDDRAERNGFGNRYDDGAQTDYGTIGGSSSSSGARFRSSTVGSNTRPTGLFARARSASSPWSSKSKKAAAANARAASPYINERPSPFEDDDLSNKSTYSTRARSGSAGPAPWDSEEEGFYNTDDSPASRLRSSSRGDGRADESQQNIITTPRGERKDPFDFSEVDADFASSISSHHPGRAAGKRSGNSTPNGGRSRSGTIGGIGKAIALYDFPGVESTDLPFKKGDVITVLSCDDEEWWKGRLNLITGMFPRNRVEAHLDK</sequence>
<evidence type="ECO:0000256" key="2">
    <source>
        <dbReference type="ARBA" id="ARBA00022443"/>
    </source>
</evidence>
<dbReference type="CDD" id="cd11525">
    <property type="entry name" value="SYLF_SH3YL1_like"/>
    <property type="match status" value="1"/>
</dbReference>
<feature type="region of interest" description="Disordered" evidence="4">
    <location>
        <begin position="293"/>
        <end position="317"/>
    </location>
</feature>
<comment type="similarity">
    <text evidence="1">Belongs to the SH3YL1 family.</text>
</comment>
<organism evidence="6 7">
    <name type="scientific">Microbotryum saponariae</name>
    <dbReference type="NCBI Taxonomy" id="289078"/>
    <lineage>
        <taxon>Eukaryota</taxon>
        <taxon>Fungi</taxon>
        <taxon>Dikarya</taxon>
        <taxon>Basidiomycota</taxon>
        <taxon>Pucciniomycotina</taxon>
        <taxon>Microbotryomycetes</taxon>
        <taxon>Microbotryales</taxon>
        <taxon>Microbotryaceae</taxon>
        <taxon>Microbotryum</taxon>
    </lineage>
</organism>
<dbReference type="InterPro" id="IPR051702">
    <property type="entry name" value="SH3_domain_YSC84-like"/>
</dbReference>
<dbReference type="InterPro" id="IPR001452">
    <property type="entry name" value="SH3_domain"/>
</dbReference>
<feature type="region of interest" description="Disordered" evidence="4">
    <location>
        <begin position="622"/>
        <end position="650"/>
    </location>
</feature>
<feature type="region of interest" description="Disordered" evidence="4">
    <location>
        <begin position="350"/>
        <end position="610"/>
    </location>
</feature>
<feature type="domain" description="SH3" evidence="5">
    <location>
        <begin position="652"/>
        <end position="711"/>
    </location>
</feature>
<dbReference type="SMART" id="SM00326">
    <property type="entry name" value="SH3"/>
    <property type="match status" value="1"/>
</dbReference>
<feature type="compositionally biased region" description="Basic and acidic residues" evidence="4">
    <location>
        <begin position="386"/>
        <end position="402"/>
    </location>
</feature>
<dbReference type="GO" id="GO:0051666">
    <property type="term" value="P:actin cortical patch localization"/>
    <property type="evidence" value="ECO:0007669"/>
    <property type="project" value="TreeGrafter"/>
</dbReference>
<dbReference type="InterPro" id="IPR033643">
    <property type="entry name" value="SYLF_SH3YL1-like"/>
</dbReference>
<feature type="compositionally biased region" description="Low complexity" evidence="4">
    <location>
        <begin position="478"/>
        <end position="490"/>
    </location>
</feature>
<dbReference type="SUPFAM" id="SSF50044">
    <property type="entry name" value="SH3-domain"/>
    <property type="match status" value="1"/>
</dbReference>